<gene>
    <name evidence="9" type="ORF">FBUS_06828</name>
</gene>
<dbReference type="Proteomes" id="UP000728185">
    <property type="component" value="Unassembled WGS sequence"/>
</dbReference>
<evidence type="ECO:0000313" key="9">
    <source>
        <dbReference type="EMBL" id="KAA0196607.1"/>
    </source>
</evidence>
<dbReference type="CDD" id="cd06257">
    <property type="entry name" value="DnaJ"/>
    <property type="match status" value="1"/>
</dbReference>
<dbReference type="GO" id="GO:0051087">
    <property type="term" value="F:protein-folding chaperone binding"/>
    <property type="evidence" value="ECO:0007669"/>
    <property type="project" value="TreeGrafter"/>
</dbReference>
<sequence>MNCTTIHLFRTLVALLTILSVVESKADYYDVLGISKTANSQEIRKAHRKLAKLYHPDKNKDPNATEKFLEINEAYEVLSDEKKRKNYDQFGFDGLNQQGSHGHSADFDMSDFFRGEGFTFGHGFPFSDIFDDFDFPSHRHHSSSFASEFTHTSSHSSSSHSSKSI</sequence>
<dbReference type="PROSITE" id="PS50076">
    <property type="entry name" value="DNAJ_2"/>
    <property type="match status" value="1"/>
</dbReference>
<keyword evidence="10" id="KW-1185">Reference proteome</keyword>
<dbReference type="InterPro" id="IPR036869">
    <property type="entry name" value="J_dom_sf"/>
</dbReference>
<dbReference type="InterPro" id="IPR001623">
    <property type="entry name" value="DnaJ_domain"/>
</dbReference>
<protein>
    <recommendedName>
        <fullName evidence="2">DnaJ homolog subfamily B member 9</fullName>
    </recommendedName>
    <alternativeName>
        <fullName evidence="3">Endoplasmic reticulum DNA J domain-containing protein 4</fullName>
    </alternativeName>
</protein>
<dbReference type="PANTHER" id="PTHR44360:SF1">
    <property type="entry name" value="DNAJ HOMOLOG SUBFAMILY B MEMBER 9"/>
    <property type="match status" value="1"/>
</dbReference>
<dbReference type="SUPFAM" id="SSF46565">
    <property type="entry name" value="Chaperone J-domain"/>
    <property type="match status" value="1"/>
</dbReference>
<accession>A0A8E0VJ59</accession>
<dbReference type="GO" id="GO:0036503">
    <property type="term" value="P:ERAD pathway"/>
    <property type="evidence" value="ECO:0007669"/>
    <property type="project" value="TreeGrafter"/>
</dbReference>
<keyword evidence="1" id="KW-0143">Chaperone</keyword>
<evidence type="ECO:0000256" key="3">
    <source>
        <dbReference type="ARBA" id="ARBA00041533"/>
    </source>
</evidence>
<comment type="subunit">
    <text evidence="5">Interacts with HSPA5/BiP; interaction is direct. Interacts with ERN1/IRE1 (via the luminal region). Interacts with DERL1.</text>
</comment>
<reference evidence="9" key="1">
    <citation type="submission" date="2019-05" db="EMBL/GenBank/DDBJ databases">
        <title>Annotation for the trematode Fasciolopsis buski.</title>
        <authorList>
            <person name="Choi Y.-J."/>
        </authorList>
    </citation>
    <scope>NUCLEOTIDE SEQUENCE</scope>
    <source>
        <strain evidence="9">HT</strain>
        <tissue evidence="9">Whole worm</tissue>
    </source>
</reference>
<feature type="region of interest" description="Disordered" evidence="6">
    <location>
        <begin position="146"/>
        <end position="165"/>
    </location>
</feature>
<feature type="signal peptide" evidence="7">
    <location>
        <begin position="1"/>
        <end position="24"/>
    </location>
</feature>
<dbReference type="PRINTS" id="PR00625">
    <property type="entry name" value="JDOMAIN"/>
</dbReference>
<dbReference type="Pfam" id="PF00226">
    <property type="entry name" value="DnaJ"/>
    <property type="match status" value="1"/>
</dbReference>
<dbReference type="Gene3D" id="1.10.287.110">
    <property type="entry name" value="DnaJ domain"/>
    <property type="match status" value="1"/>
</dbReference>
<evidence type="ECO:0000259" key="8">
    <source>
        <dbReference type="PROSITE" id="PS50076"/>
    </source>
</evidence>
<dbReference type="InterPro" id="IPR051948">
    <property type="entry name" value="Hsp70_co-chaperone_J-domain"/>
</dbReference>
<dbReference type="AlphaFoldDB" id="A0A8E0VJ59"/>
<feature type="chain" id="PRO_5034778823" description="DnaJ homolog subfamily B member 9" evidence="7">
    <location>
        <begin position="25"/>
        <end position="165"/>
    </location>
</feature>
<keyword evidence="7" id="KW-0732">Signal</keyword>
<proteinExistence type="predicted"/>
<dbReference type="GO" id="GO:0051787">
    <property type="term" value="F:misfolded protein binding"/>
    <property type="evidence" value="ECO:0007669"/>
    <property type="project" value="TreeGrafter"/>
</dbReference>
<feature type="domain" description="J" evidence="8">
    <location>
        <begin position="27"/>
        <end position="91"/>
    </location>
</feature>
<evidence type="ECO:0000256" key="4">
    <source>
        <dbReference type="ARBA" id="ARBA00045428"/>
    </source>
</evidence>
<organism evidence="9 10">
    <name type="scientific">Fasciolopsis buskii</name>
    <dbReference type="NCBI Taxonomy" id="27845"/>
    <lineage>
        <taxon>Eukaryota</taxon>
        <taxon>Metazoa</taxon>
        <taxon>Spiralia</taxon>
        <taxon>Lophotrochozoa</taxon>
        <taxon>Platyhelminthes</taxon>
        <taxon>Trematoda</taxon>
        <taxon>Digenea</taxon>
        <taxon>Plagiorchiida</taxon>
        <taxon>Echinostomata</taxon>
        <taxon>Echinostomatoidea</taxon>
        <taxon>Fasciolidae</taxon>
        <taxon>Fasciolopsis</taxon>
    </lineage>
</organism>
<evidence type="ECO:0000256" key="6">
    <source>
        <dbReference type="SAM" id="MobiDB-lite"/>
    </source>
</evidence>
<evidence type="ECO:0000313" key="10">
    <source>
        <dbReference type="Proteomes" id="UP000728185"/>
    </source>
</evidence>
<dbReference type="OrthoDB" id="10250354at2759"/>
<evidence type="ECO:0000256" key="5">
    <source>
        <dbReference type="ARBA" id="ARBA00046365"/>
    </source>
</evidence>
<dbReference type="EMBL" id="LUCM01002914">
    <property type="protein sequence ID" value="KAA0196607.1"/>
    <property type="molecule type" value="Genomic_DNA"/>
</dbReference>
<evidence type="ECO:0000256" key="7">
    <source>
        <dbReference type="SAM" id="SignalP"/>
    </source>
</evidence>
<dbReference type="GO" id="GO:0005783">
    <property type="term" value="C:endoplasmic reticulum"/>
    <property type="evidence" value="ECO:0007669"/>
    <property type="project" value="TreeGrafter"/>
</dbReference>
<dbReference type="SMART" id="SM00271">
    <property type="entry name" value="DnaJ"/>
    <property type="match status" value="1"/>
</dbReference>
<evidence type="ECO:0000256" key="1">
    <source>
        <dbReference type="ARBA" id="ARBA00023186"/>
    </source>
</evidence>
<evidence type="ECO:0000256" key="2">
    <source>
        <dbReference type="ARBA" id="ARBA00040158"/>
    </source>
</evidence>
<name>A0A8E0VJ59_9TREM</name>
<comment type="function">
    <text evidence="4">Co-chaperone for Hsp70 protein HSPA5/BiP that acts as a key repressor of the ERN1/IRE1-mediated unfolded protein response (UPR). J domain-containing co-chaperones stimulate the ATPase activity of Hsp70 proteins and are required for efficient substrate recognition by Hsp70 proteins. In the unstressed endoplasmic reticulum, interacts with the luminal region of ERN1/IRE1 and selectively recruits HSPA5/BiP: HSPA5/BiP disrupts the dimerization of the active ERN1/IRE1 luminal region, thereby inactivating ERN1/IRE1. Also involved in endoplasmic reticulum-associated degradation (ERAD) of misfolded proteins. Required for survival of B-cell progenitors and normal antibody production.</text>
</comment>
<dbReference type="PANTHER" id="PTHR44360">
    <property type="entry name" value="DNAJ HOMOLOG SUBFAMILY B MEMBER 9"/>
    <property type="match status" value="1"/>
</dbReference>
<comment type="caution">
    <text evidence="9">The sequence shown here is derived from an EMBL/GenBank/DDBJ whole genome shotgun (WGS) entry which is preliminary data.</text>
</comment>